<protein>
    <recommendedName>
        <fullName evidence="4">Lipoprotein</fullName>
    </recommendedName>
</protein>
<proteinExistence type="predicted"/>
<dbReference type="Proteomes" id="UP000289856">
    <property type="component" value="Chromosome"/>
</dbReference>
<evidence type="ECO:0000313" key="2">
    <source>
        <dbReference type="EMBL" id="BBI33341.1"/>
    </source>
</evidence>
<dbReference type="RefSeq" id="WP_130608888.1">
    <property type="nucleotide sequence ID" value="NZ_AP019400.1"/>
</dbReference>
<keyword evidence="3" id="KW-1185">Reference proteome</keyword>
<organism evidence="2 3">
    <name type="scientific">Cohnella abietis</name>
    <dbReference type="NCBI Taxonomy" id="2507935"/>
    <lineage>
        <taxon>Bacteria</taxon>
        <taxon>Bacillati</taxon>
        <taxon>Bacillota</taxon>
        <taxon>Bacilli</taxon>
        <taxon>Bacillales</taxon>
        <taxon>Paenibacillaceae</taxon>
        <taxon>Cohnella</taxon>
    </lineage>
</organism>
<accession>A0A3T1D5H4</accession>
<feature type="signal peptide" evidence="1">
    <location>
        <begin position="1"/>
        <end position="21"/>
    </location>
</feature>
<evidence type="ECO:0000256" key="1">
    <source>
        <dbReference type="SAM" id="SignalP"/>
    </source>
</evidence>
<reference evidence="2 3" key="1">
    <citation type="submission" date="2019-01" db="EMBL/GenBank/DDBJ databases">
        <title>Complete genome sequence of Cohnella hallensis HS21 isolated from Korean fir (Abies koreana) rhizospheric soil.</title>
        <authorList>
            <person name="Jiang L."/>
            <person name="Kang S.W."/>
            <person name="Kim S."/>
            <person name="Jung J."/>
            <person name="Kim C.Y."/>
            <person name="Kim D.H."/>
            <person name="Kim S.W."/>
            <person name="Lee J."/>
        </authorList>
    </citation>
    <scope>NUCLEOTIDE SEQUENCE [LARGE SCALE GENOMIC DNA]</scope>
    <source>
        <strain evidence="2 3">HS21</strain>
    </source>
</reference>
<dbReference type="AlphaFoldDB" id="A0A3T1D5H4"/>
<dbReference type="KEGG" id="cohn:KCTCHS21_27400"/>
<gene>
    <name evidence="2" type="ORF">KCTCHS21_27400</name>
</gene>
<sequence length="206" mass="23053">MKRFFTIFLVIVMTIVFSACSNNTGTPKLLSKEGVAPYELSESDTYLLKSLGLEKDAKIISFKAPKTAKSLKVNVYVLNDNNTWKVMGGGQVSLGKEATANNRLEGTFTMMLKDNYAIDFNINTKGRASYKTDKLDVNYEIVSSSQGFLTDFQRIEINKEIPVAIMIYDSGTRMKTYAMEDFFSPSKFEEMDLVQAVTLTFTDGAN</sequence>
<dbReference type="EMBL" id="AP019400">
    <property type="protein sequence ID" value="BBI33341.1"/>
    <property type="molecule type" value="Genomic_DNA"/>
</dbReference>
<dbReference type="PROSITE" id="PS51257">
    <property type="entry name" value="PROKAR_LIPOPROTEIN"/>
    <property type="match status" value="1"/>
</dbReference>
<dbReference type="OrthoDB" id="2987705at2"/>
<keyword evidence="1" id="KW-0732">Signal</keyword>
<evidence type="ECO:0008006" key="4">
    <source>
        <dbReference type="Google" id="ProtNLM"/>
    </source>
</evidence>
<name>A0A3T1D5H4_9BACL</name>
<feature type="chain" id="PRO_5039004082" description="Lipoprotein" evidence="1">
    <location>
        <begin position="22"/>
        <end position="206"/>
    </location>
</feature>
<evidence type="ECO:0000313" key="3">
    <source>
        <dbReference type="Proteomes" id="UP000289856"/>
    </source>
</evidence>